<protein>
    <submittedName>
        <fullName evidence="12">S-layer homology domain-containing protein</fullName>
    </submittedName>
</protein>
<evidence type="ECO:0000256" key="5">
    <source>
        <dbReference type="ARBA" id="ARBA00022592"/>
    </source>
</evidence>
<dbReference type="EMBL" id="JANFZH010000014">
    <property type="protein sequence ID" value="MCQ4839790.1"/>
    <property type="molecule type" value="Genomic_DNA"/>
</dbReference>
<evidence type="ECO:0000256" key="10">
    <source>
        <dbReference type="SAM" id="SignalP"/>
    </source>
</evidence>
<dbReference type="InterPro" id="IPR024370">
    <property type="entry name" value="PBP_domain"/>
</dbReference>
<proteinExistence type="inferred from homology"/>
<evidence type="ECO:0000256" key="4">
    <source>
        <dbReference type="ARBA" id="ARBA00011529"/>
    </source>
</evidence>
<dbReference type="Gene3D" id="3.40.190.10">
    <property type="entry name" value="Periplasmic binding protein-like II"/>
    <property type="match status" value="2"/>
</dbReference>
<dbReference type="PANTHER" id="PTHR30570">
    <property type="entry name" value="PERIPLASMIC PHOSPHATE BINDING COMPONENT OF PHOSPHATE ABC TRANSPORTER"/>
    <property type="match status" value="1"/>
</dbReference>
<feature type="chain" id="PRO_5047371708" evidence="10">
    <location>
        <begin position="27"/>
        <end position="506"/>
    </location>
</feature>
<sequence>MKKRRGFVLLLCTAVLAVSLSVSVSAAFSDIPETAWYAPAVEYVQENGIMNGEGEDRFDPEGKMTRAMFVQALYRMTENRDSSFMGYWYDFSDVDPSLWYSESSRWAYLTGVANGCGDNLFEPMQPVTREQMAQFLYRYAERTGNELSGFPEKPLPADFQEVSAGAREALAWAWNCGILRGEPGGNVRPRSGATRAEAAQLLSNAAPLLENRMVRPYARENKEAAQWGLTGENYPRVDGSTSTLGLVQSAFETMHQSWESSLHPETASRTVPSYEKLIAGEVDLILVPYASADVLHVAEQAGVGLEFHKVALEALVFITRSDNPTESITQEQAVSIYRDYAIRNWKELGGPDKELVPICRNANSGSQSQMDNLVLNGQAMHPEIEENYVELTMPGMLYQVANFQFGGIGGEPRDCYALGYTLFAYLSNYREDPSGGVTEKLKMLSYNGVAPTEESLKDGSYPLTDGYYAVLRKDTPEDAPARKLLAWFQSDSAAPVIRSEGFLPAA</sequence>
<keyword evidence="7" id="KW-0677">Repeat</keyword>
<evidence type="ECO:0000256" key="7">
    <source>
        <dbReference type="ARBA" id="ARBA00022737"/>
    </source>
</evidence>
<dbReference type="GeneID" id="90532029"/>
<dbReference type="PANTHER" id="PTHR30570:SF1">
    <property type="entry name" value="PHOSPHATE-BINDING PROTEIN PSTS"/>
    <property type="match status" value="1"/>
</dbReference>
<keyword evidence="6 10" id="KW-0732">Signal</keyword>
<gene>
    <name evidence="12" type="ORF">NE695_07675</name>
</gene>
<name>A0ABT1RZS5_9FIRM</name>
<dbReference type="SUPFAM" id="SSF53850">
    <property type="entry name" value="Periplasmic binding protein-like II"/>
    <property type="match status" value="1"/>
</dbReference>
<comment type="function">
    <text evidence="1">Part of the ABC transporter complex PstSACB involved in phosphate import.</text>
</comment>
<comment type="caution">
    <text evidence="12">The sequence shown here is derived from an EMBL/GenBank/DDBJ whole genome shotgun (WGS) entry which is preliminary data.</text>
</comment>
<evidence type="ECO:0000256" key="2">
    <source>
        <dbReference type="ARBA" id="ARBA00004193"/>
    </source>
</evidence>
<organism evidence="12 13">
    <name type="scientific">Neglectibacter timonensis</name>
    <dbReference type="NCBI Taxonomy" id="1776382"/>
    <lineage>
        <taxon>Bacteria</taxon>
        <taxon>Bacillati</taxon>
        <taxon>Bacillota</taxon>
        <taxon>Clostridia</taxon>
        <taxon>Eubacteriales</taxon>
        <taxon>Oscillospiraceae</taxon>
        <taxon>Neglectibacter</taxon>
    </lineage>
</organism>
<evidence type="ECO:0000313" key="12">
    <source>
        <dbReference type="EMBL" id="MCQ4839790.1"/>
    </source>
</evidence>
<comment type="similarity">
    <text evidence="3">Belongs to the PstS family.</text>
</comment>
<dbReference type="RefSeq" id="WP_082942133.1">
    <property type="nucleotide sequence ID" value="NZ_CABKVV010000013.1"/>
</dbReference>
<evidence type="ECO:0000256" key="8">
    <source>
        <dbReference type="ARBA" id="ARBA00023139"/>
    </source>
</evidence>
<feature type="domain" description="SLH" evidence="11">
    <location>
        <begin position="153"/>
        <end position="216"/>
    </location>
</feature>
<comment type="subcellular location">
    <subcellularLocation>
        <location evidence="2">Cell membrane</location>
        <topology evidence="2">Lipid-anchor</topology>
    </subcellularLocation>
</comment>
<evidence type="ECO:0000313" key="13">
    <source>
        <dbReference type="Proteomes" id="UP001524473"/>
    </source>
</evidence>
<keyword evidence="8" id="KW-0564">Palmitate</keyword>
<dbReference type="Pfam" id="PF12849">
    <property type="entry name" value="PBP_like_2"/>
    <property type="match status" value="1"/>
</dbReference>
<dbReference type="InterPro" id="IPR001119">
    <property type="entry name" value="SLH_dom"/>
</dbReference>
<feature type="signal peptide" evidence="10">
    <location>
        <begin position="1"/>
        <end position="26"/>
    </location>
</feature>
<dbReference type="InterPro" id="IPR050811">
    <property type="entry name" value="Phosphate_ABC_transporter"/>
</dbReference>
<evidence type="ECO:0000256" key="9">
    <source>
        <dbReference type="ARBA" id="ARBA00023288"/>
    </source>
</evidence>
<feature type="domain" description="SLH" evidence="11">
    <location>
        <begin position="88"/>
        <end position="150"/>
    </location>
</feature>
<dbReference type="Pfam" id="PF00395">
    <property type="entry name" value="SLH"/>
    <property type="match status" value="3"/>
</dbReference>
<reference evidence="12 13" key="1">
    <citation type="submission" date="2022-06" db="EMBL/GenBank/DDBJ databases">
        <title>Isolation of gut microbiota from human fecal samples.</title>
        <authorList>
            <person name="Pamer E.G."/>
            <person name="Barat B."/>
            <person name="Waligurski E."/>
            <person name="Medina S."/>
            <person name="Paddock L."/>
            <person name="Mostad J."/>
        </authorList>
    </citation>
    <scope>NUCLEOTIDE SEQUENCE [LARGE SCALE GENOMIC DNA]</scope>
    <source>
        <strain evidence="12 13">DFI.9.73</strain>
    </source>
</reference>
<evidence type="ECO:0000256" key="3">
    <source>
        <dbReference type="ARBA" id="ARBA00008725"/>
    </source>
</evidence>
<dbReference type="Proteomes" id="UP001524473">
    <property type="component" value="Unassembled WGS sequence"/>
</dbReference>
<keyword evidence="5" id="KW-0813">Transport</keyword>
<evidence type="ECO:0000259" key="11">
    <source>
        <dbReference type="PROSITE" id="PS51272"/>
    </source>
</evidence>
<evidence type="ECO:0000256" key="1">
    <source>
        <dbReference type="ARBA" id="ARBA00002841"/>
    </source>
</evidence>
<keyword evidence="5" id="KW-0592">Phosphate transport</keyword>
<comment type="subunit">
    <text evidence="4">The complex is composed of two ATP-binding proteins (PstB), two transmembrane proteins (PstC and PstA) and a solute-binding protein (PstS).</text>
</comment>
<evidence type="ECO:0000256" key="6">
    <source>
        <dbReference type="ARBA" id="ARBA00022729"/>
    </source>
</evidence>
<dbReference type="PROSITE" id="PS51272">
    <property type="entry name" value="SLH"/>
    <property type="match status" value="3"/>
</dbReference>
<accession>A0ABT1RZS5</accession>
<keyword evidence="9" id="KW-0449">Lipoprotein</keyword>
<keyword evidence="13" id="KW-1185">Reference proteome</keyword>
<feature type="domain" description="SLH" evidence="11">
    <location>
        <begin position="24"/>
        <end position="87"/>
    </location>
</feature>